<accession>A0AAE3MA15</accession>
<feature type="signal peptide" evidence="1">
    <location>
        <begin position="1"/>
        <end position="22"/>
    </location>
</feature>
<keyword evidence="3" id="KW-1185">Reference proteome</keyword>
<protein>
    <submittedName>
        <fullName evidence="2">PorT family protein</fullName>
    </submittedName>
</protein>
<organism evidence="2 3">
    <name type="scientific">Plebeiibacterium sediminum</name>
    <dbReference type="NCBI Taxonomy" id="2992112"/>
    <lineage>
        <taxon>Bacteria</taxon>
        <taxon>Pseudomonadati</taxon>
        <taxon>Bacteroidota</taxon>
        <taxon>Bacteroidia</taxon>
        <taxon>Marinilabiliales</taxon>
        <taxon>Marinilabiliaceae</taxon>
        <taxon>Plebeiibacterium</taxon>
    </lineage>
</organism>
<dbReference type="EMBL" id="JAPDPJ010000127">
    <property type="protein sequence ID" value="MCW3789564.1"/>
    <property type="molecule type" value="Genomic_DNA"/>
</dbReference>
<comment type="caution">
    <text evidence="2">The sequence shown here is derived from an EMBL/GenBank/DDBJ whole genome shotgun (WGS) entry which is preliminary data.</text>
</comment>
<evidence type="ECO:0000313" key="3">
    <source>
        <dbReference type="Proteomes" id="UP001209229"/>
    </source>
</evidence>
<dbReference type="RefSeq" id="WP_301193112.1">
    <property type="nucleotide sequence ID" value="NZ_JAPDPJ010000127.1"/>
</dbReference>
<reference evidence="2" key="1">
    <citation type="submission" date="2022-10" db="EMBL/GenBank/DDBJ databases">
        <authorList>
            <person name="Yu W.X."/>
        </authorList>
    </citation>
    <scope>NUCLEOTIDE SEQUENCE</scope>
    <source>
        <strain evidence="2">AAT</strain>
    </source>
</reference>
<keyword evidence="1" id="KW-0732">Signal</keyword>
<feature type="chain" id="PRO_5042021136" evidence="1">
    <location>
        <begin position="23"/>
        <end position="256"/>
    </location>
</feature>
<dbReference type="Proteomes" id="UP001209229">
    <property type="component" value="Unassembled WGS sequence"/>
</dbReference>
<gene>
    <name evidence="2" type="ORF">OM075_24100</name>
</gene>
<evidence type="ECO:0000313" key="2">
    <source>
        <dbReference type="EMBL" id="MCW3789564.1"/>
    </source>
</evidence>
<dbReference type="AlphaFoldDB" id="A0AAE3MA15"/>
<evidence type="ECO:0000256" key="1">
    <source>
        <dbReference type="SAM" id="SignalP"/>
    </source>
</evidence>
<name>A0AAE3MA15_9BACT</name>
<sequence>MKRFYLLAVSLFLVAFSLMLEAQEKEKTNNWYWGISTSITPSVDTELKTHDFIRKDNEQWNEYYFDFVEGTFYSWNLGLNIERRFLDNRLAIVSGLLYSQTISGMDSDDYSSSEFMMINISNGSSGVEYLKVKGFDQKAHYLGIPVGVKYTPLKDHFVNLYIKAGLTFDLLLGHKINTDFVNPLMNKYNDRVGKLFNDPANLYTTFDFRGGMKLGKVGQPNLNLEIGPTVILSDDPSSITTSEVGFSFQLNVLLPL</sequence>
<proteinExistence type="predicted"/>